<evidence type="ECO:0000256" key="8">
    <source>
        <dbReference type="SAM" id="SignalP"/>
    </source>
</evidence>
<keyword evidence="3 8" id="KW-0732">Signal</keyword>
<dbReference type="OrthoDB" id="10058785at2759"/>
<keyword evidence="7" id="KW-1015">Disulfide bond</keyword>
<dbReference type="CDD" id="cd02620">
    <property type="entry name" value="Peptidase_C1A_CathepsinB"/>
    <property type="match status" value="1"/>
</dbReference>
<evidence type="ECO:0000256" key="3">
    <source>
        <dbReference type="ARBA" id="ARBA00022729"/>
    </source>
</evidence>
<protein>
    <recommendedName>
        <fullName evidence="9">Peptidase C1A papain C-terminal domain-containing protein</fullName>
    </recommendedName>
</protein>
<dbReference type="GO" id="GO:0008234">
    <property type="term" value="F:cysteine-type peptidase activity"/>
    <property type="evidence" value="ECO:0007669"/>
    <property type="project" value="UniProtKB-KW"/>
</dbReference>
<evidence type="ECO:0000256" key="2">
    <source>
        <dbReference type="ARBA" id="ARBA00022670"/>
    </source>
</evidence>
<keyword evidence="2" id="KW-0645">Protease</keyword>
<keyword evidence="11" id="KW-1185">Reference proteome</keyword>
<comment type="similarity">
    <text evidence="1">Belongs to the peptidase C1 family.</text>
</comment>
<keyword evidence="4" id="KW-0378">Hydrolase</keyword>
<dbReference type="Pfam" id="PF00112">
    <property type="entry name" value="Peptidase_C1"/>
    <property type="match status" value="1"/>
</dbReference>
<organism evidence="10 11">
    <name type="scientific">Caenorhabditis bovis</name>
    <dbReference type="NCBI Taxonomy" id="2654633"/>
    <lineage>
        <taxon>Eukaryota</taxon>
        <taxon>Metazoa</taxon>
        <taxon>Ecdysozoa</taxon>
        <taxon>Nematoda</taxon>
        <taxon>Chromadorea</taxon>
        <taxon>Rhabditida</taxon>
        <taxon>Rhabditina</taxon>
        <taxon>Rhabditomorpha</taxon>
        <taxon>Rhabditoidea</taxon>
        <taxon>Rhabditidae</taxon>
        <taxon>Peloderinae</taxon>
        <taxon>Caenorhabditis</taxon>
    </lineage>
</organism>
<evidence type="ECO:0000256" key="6">
    <source>
        <dbReference type="ARBA" id="ARBA00023145"/>
    </source>
</evidence>
<name>A0A8S1E5S8_9PELO</name>
<evidence type="ECO:0000256" key="5">
    <source>
        <dbReference type="ARBA" id="ARBA00022807"/>
    </source>
</evidence>
<keyword evidence="6" id="KW-0865">Zymogen</keyword>
<dbReference type="AlphaFoldDB" id="A0A8S1E5S8"/>
<feature type="signal peptide" evidence="8">
    <location>
        <begin position="1"/>
        <end position="16"/>
    </location>
</feature>
<evidence type="ECO:0000256" key="1">
    <source>
        <dbReference type="ARBA" id="ARBA00008455"/>
    </source>
</evidence>
<dbReference type="FunFam" id="3.90.70.10:FF:000031">
    <property type="entry name" value="Cathepsin B"/>
    <property type="match status" value="1"/>
</dbReference>
<comment type="caution">
    <text evidence="10">The sequence shown here is derived from an EMBL/GenBank/DDBJ whole genome shotgun (WGS) entry which is preliminary data.</text>
</comment>
<evidence type="ECO:0000313" key="10">
    <source>
        <dbReference type="EMBL" id="CAB3399047.1"/>
    </source>
</evidence>
<dbReference type="GO" id="GO:0006508">
    <property type="term" value="P:proteolysis"/>
    <property type="evidence" value="ECO:0007669"/>
    <property type="project" value="UniProtKB-KW"/>
</dbReference>
<dbReference type="InterPro" id="IPR038765">
    <property type="entry name" value="Papain-like_cys_pep_sf"/>
</dbReference>
<reference evidence="10 11" key="1">
    <citation type="submission" date="2020-04" db="EMBL/GenBank/DDBJ databases">
        <authorList>
            <person name="Laetsch R D."/>
            <person name="Stevens L."/>
            <person name="Kumar S."/>
            <person name="Blaxter L. M."/>
        </authorList>
    </citation>
    <scope>NUCLEOTIDE SEQUENCE [LARGE SCALE GENOMIC DNA]</scope>
</reference>
<dbReference type="InterPro" id="IPR000668">
    <property type="entry name" value="Peptidase_C1A_C"/>
</dbReference>
<sequence>MLNFIGILFLICAVHGAALKSNIPEFAKKLAGDELISYVNLNQKLWAAQKSKFTNEQKRSRANHKRFIKPHDDTVESPIMANIPEFFDAREHWPNCPTIGRIRDQSDCGSAAHFVAVEIASDRTCIVSNGTFNLPLSPEDALGCCVGEFSACGDGWGCDGSWPADILKFWISHGLVTGGDYYDQTGCQPYSIYPCGANKYQPDGSTAPPVCPGYHTPKCLHECVSNNTTSWPIPYKDDKHFGKNHYKIAKKMEAIQTEIMTNGPVIASFILYDDFYDYKSGVYVHTAGDEYGGMVLKIIGWGVENSVPYWLCAMQWGDDYGDKGYVKFLRAVNECGIEHQVIAGMPNLDKHN</sequence>
<evidence type="ECO:0000256" key="4">
    <source>
        <dbReference type="ARBA" id="ARBA00022801"/>
    </source>
</evidence>
<dbReference type="InterPro" id="IPR013128">
    <property type="entry name" value="Peptidase_C1A"/>
</dbReference>
<keyword evidence="5" id="KW-0788">Thiol protease</keyword>
<feature type="domain" description="Peptidase C1A papain C-terminal" evidence="9">
    <location>
        <begin position="83"/>
        <end position="345"/>
    </location>
</feature>
<proteinExistence type="inferred from homology"/>
<evidence type="ECO:0000259" key="9">
    <source>
        <dbReference type="SMART" id="SM00645"/>
    </source>
</evidence>
<dbReference type="SMART" id="SM00645">
    <property type="entry name" value="Pept_C1"/>
    <property type="match status" value="1"/>
</dbReference>
<evidence type="ECO:0000313" key="11">
    <source>
        <dbReference type="Proteomes" id="UP000494206"/>
    </source>
</evidence>
<dbReference type="PANTHER" id="PTHR12411">
    <property type="entry name" value="CYSTEINE PROTEASE FAMILY C1-RELATED"/>
    <property type="match status" value="1"/>
</dbReference>
<feature type="chain" id="PRO_5035892719" description="Peptidase C1A papain C-terminal domain-containing protein" evidence="8">
    <location>
        <begin position="17"/>
        <end position="352"/>
    </location>
</feature>
<accession>A0A8S1E5S8</accession>
<gene>
    <name evidence="10" type="ORF">CBOVIS_LOCUS2241</name>
</gene>
<dbReference type="EMBL" id="CADEPM010000001">
    <property type="protein sequence ID" value="CAB3399047.1"/>
    <property type="molecule type" value="Genomic_DNA"/>
</dbReference>
<dbReference type="SUPFAM" id="SSF54001">
    <property type="entry name" value="Cysteine proteinases"/>
    <property type="match status" value="1"/>
</dbReference>
<dbReference type="Proteomes" id="UP000494206">
    <property type="component" value="Unassembled WGS sequence"/>
</dbReference>
<dbReference type="Gene3D" id="3.90.70.10">
    <property type="entry name" value="Cysteine proteinases"/>
    <property type="match status" value="1"/>
</dbReference>
<evidence type="ECO:0000256" key="7">
    <source>
        <dbReference type="ARBA" id="ARBA00023157"/>
    </source>
</evidence>